<reference evidence="1 2" key="1">
    <citation type="journal article" name="Sci. Rep.">
        <title>Genome-scale phylogenetic analyses confirm Olpidium as the closest living zoosporic fungus to the non-flagellated, terrestrial fungi.</title>
        <authorList>
            <person name="Chang Y."/>
            <person name="Rochon D."/>
            <person name="Sekimoto S."/>
            <person name="Wang Y."/>
            <person name="Chovatia M."/>
            <person name="Sandor L."/>
            <person name="Salamov A."/>
            <person name="Grigoriev I.V."/>
            <person name="Stajich J.E."/>
            <person name="Spatafora J.W."/>
        </authorList>
    </citation>
    <scope>NUCLEOTIDE SEQUENCE [LARGE SCALE GENOMIC DNA]</scope>
    <source>
        <strain evidence="1">S191</strain>
    </source>
</reference>
<sequence>MDGDESGARGEAPASGEPWAKFQACATILSIGISFFRRDLFFLFGFHDPVTCGTANPYQTP</sequence>
<accession>A0A8H7ZNA6</accession>
<name>A0A8H7ZNA6_9FUNG</name>
<dbReference type="Proteomes" id="UP000673691">
    <property type="component" value="Unassembled WGS sequence"/>
</dbReference>
<protein>
    <submittedName>
        <fullName evidence="1">Uncharacterized protein</fullName>
    </submittedName>
</protein>
<dbReference type="EMBL" id="JAEFCI010012067">
    <property type="protein sequence ID" value="KAG5456225.1"/>
    <property type="molecule type" value="Genomic_DNA"/>
</dbReference>
<evidence type="ECO:0000313" key="2">
    <source>
        <dbReference type="Proteomes" id="UP000673691"/>
    </source>
</evidence>
<gene>
    <name evidence="1" type="ORF">BJ554DRAFT_4086</name>
</gene>
<organism evidence="1 2">
    <name type="scientific">Olpidium bornovanus</name>
    <dbReference type="NCBI Taxonomy" id="278681"/>
    <lineage>
        <taxon>Eukaryota</taxon>
        <taxon>Fungi</taxon>
        <taxon>Fungi incertae sedis</taxon>
        <taxon>Olpidiomycota</taxon>
        <taxon>Olpidiomycotina</taxon>
        <taxon>Olpidiomycetes</taxon>
        <taxon>Olpidiales</taxon>
        <taxon>Olpidiaceae</taxon>
        <taxon>Olpidium</taxon>
    </lineage>
</organism>
<dbReference type="AlphaFoldDB" id="A0A8H7ZNA6"/>
<proteinExistence type="predicted"/>
<keyword evidence="2" id="KW-1185">Reference proteome</keyword>
<comment type="caution">
    <text evidence="1">The sequence shown here is derived from an EMBL/GenBank/DDBJ whole genome shotgun (WGS) entry which is preliminary data.</text>
</comment>
<evidence type="ECO:0000313" key="1">
    <source>
        <dbReference type="EMBL" id="KAG5456225.1"/>
    </source>
</evidence>